<keyword evidence="7 13" id="KW-0418">Kinase</keyword>
<dbReference type="FunFam" id="3.30.200.20:FF:000228">
    <property type="entry name" value="Serine/threonine-protein kinase BIK1"/>
    <property type="match status" value="1"/>
</dbReference>
<evidence type="ECO:0000256" key="5">
    <source>
        <dbReference type="ARBA" id="ARBA00022679"/>
    </source>
</evidence>
<dbReference type="GO" id="GO:0106310">
    <property type="term" value="F:protein serine kinase activity"/>
    <property type="evidence" value="ECO:0007669"/>
    <property type="project" value="RHEA"/>
</dbReference>
<keyword evidence="4 13" id="KW-0723">Serine/threonine-protein kinase</keyword>
<dbReference type="Gene3D" id="3.30.200.20">
    <property type="entry name" value="Phosphorylase Kinase, domain 1"/>
    <property type="match status" value="1"/>
</dbReference>
<dbReference type="InterPro" id="IPR008271">
    <property type="entry name" value="Ser/Thr_kinase_AS"/>
</dbReference>
<dbReference type="InterPro" id="IPR011009">
    <property type="entry name" value="Kinase-like_dom_sf"/>
</dbReference>
<keyword evidence="3" id="KW-0472">Membrane</keyword>
<evidence type="ECO:0000256" key="6">
    <source>
        <dbReference type="ARBA" id="ARBA00022741"/>
    </source>
</evidence>
<evidence type="ECO:0000256" key="4">
    <source>
        <dbReference type="ARBA" id="ARBA00022527"/>
    </source>
</evidence>
<dbReference type="SUPFAM" id="SSF56112">
    <property type="entry name" value="Protein kinase-like (PK-like)"/>
    <property type="match status" value="2"/>
</dbReference>
<evidence type="ECO:0000313" key="14">
    <source>
        <dbReference type="Proteomes" id="UP000231279"/>
    </source>
</evidence>
<evidence type="ECO:0000256" key="11">
    <source>
        <dbReference type="PROSITE-ProRule" id="PRU10141"/>
    </source>
</evidence>
<comment type="catalytic activity">
    <reaction evidence="9">
        <text>L-threonyl-[protein] + ATP = O-phospho-L-threonyl-[protein] + ADP + H(+)</text>
        <dbReference type="Rhea" id="RHEA:46608"/>
        <dbReference type="Rhea" id="RHEA-COMP:11060"/>
        <dbReference type="Rhea" id="RHEA-COMP:11605"/>
        <dbReference type="ChEBI" id="CHEBI:15378"/>
        <dbReference type="ChEBI" id="CHEBI:30013"/>
        <dbReference type="ChEBI" id="CHEBI:30616"/>
        <dbReference type="ChEBI" id="CHEBI:61977"/>
        <dbReference type="ChEBI" id="CHEBI:456216"/>
        <dbReference type="EC" id="2.7.11.1"/>
    </reaction>
</comment>
<dbReference type="Pfam" id="PF07714">
    <property type="entry name" value="PK_Tyr_Ser-Thr"/>
    <property type="match status" value="2"/>
</dbReference>
<dbReference type="PANTHER" id="PTHR45621">
    <property type="entry name" value="OS01G0588500 PROTEIN-RELATED"/>
    <property type="match status" value="1"/>
</dbReference>
<dbReference type="AlphaFoldDB" id="A0A2G9HIE9"/>
<feature type="domain" description="Protein kinase" evidence="12">
    <location>
        <begin position="406"/>
        <end position="694"/>
    </location>
</feature>
<dbReference type="STRING" id="429701.A0A2G9HIE9"/>
<keyword evidence="14" id="KW-1185">Reference proteome</keyword>
<dbReference type="EMBL" id="NKXS01001709">
    <property type="protein sequence ID" value="PIN17213.1"/>
    <property type="molecule type" value="Genomic_DNA"/>
</dbReference>
<proteinExistence type="predicted"/>
<accession>A0A2G9HIE9</accession>
<comment type="catalytic activity">
    <reaction evidence="10">
        <text>L-seryl-[protein] + ATP = O-phospho-L-seryl-[protein] + ADP + H(+)</text>
        <dbReference type="Rhea" id="RHEA:17989"/>
        <dbReference type="Rhea" id="RHEA-COMP:9863"/>
        <dbReference type="Rhea" id="RHEA-COMP:11604"/>
        <dbReference type="ChEBI" id="CHEBI:15378"/>
        <dbReference type="ChEBI" id="CHEBI:29999"/>
        <dbReference type="ChEBI" id="CHEBI:30616"/>
        <dbReference type="ChEBI" id="CHEBI:83421"/>
        <dbReference type="ChEBI" id="CHEBI:456216"/>
        <dbReference type="EC" id="2.7.11.1"/>
    </reaction>
</comment>
<comment type="caution">
    <text evidence="13">The sequence shown here is derived from an EMBL/GenBank/DDBJ whole genome shotgun (WGS) entry which is preliminary data.</text>
</comment>
<dbReference type="PROSITE" id="PS00107">
    <property type="entry name" value="PROTEIN_KINASE_ATP"/>
    <property type="match status" value="1"/>
</dbReference>
<evidence type="ECO:0000259" key="12">
    <source>
        <dbReference type="PROSITE" id="PS50011"/>
    </source>
</evidence>
<keyword evidence="6 11" id="KW-0547">Nucleotide-binding</keyword>
<dbReference type="InterPro" id="IPR001245">
    <property type="entry name" value="Ser-Thr/Tyr_kinase_cat_dom"/>
</dbReference>
<reference evidence="14" key="1">
    <citation type="journal article" date="2018" name="Gigascience">
        <title>Genome assembly of the Pink Ipe (Handroanthus impetiginosus, Bignoniaceae), a highly valued, ecologically keystone Neotropical timber forest tree.</title>
        <authorList>
            <person name="Silva-Junior O.B."/>
            <person name="Grattapaglia D."/>
            <person name="Novaes E."/>
            <person name="Collevatti R.G."/>
        </authorList>
    </citation>
    <scope>NUCLEOTIDE SEQUENCE [LARGE SCALE GENOMIC DNA]</scope>
    <source>
        <strain evidence="14">cv. UFG-1</strain>
    </source>
</reference>
<protein>
    <recommendedName>
        <fullName evidence="2">non-specific serine/threonine protein kinase</fullName>
        <ecNumber evidence="2">2.7.11.1</ecNumber>
    </recommendedName>
</protein>
<evidence type="ECO:0000256" key="10">
    <source>
        <dbReference type="ARBA" id="ARBA00048679"/>
    </source>
</evidence>
<dbReference type="OrthoDB" id="1720310at2759"/>
<gene>
    <name evidence="13" type="ORF">CDL12_10126</name>
</gene>
<keyword evidence="3" id="KW-1003">Cell membrane</keyword>
<evidence type="ECO:0000256" key="1">
    <source>
        <dbReference type="ARBA" id="ARBA00004236"/>
    </source>
</evidence>
<feature type="binding site" evidence="11">
    <location>
        <position position="443"/>
    </location>
    <ligand>
        <name>ATP</name>
        <dbReference type="ChEBI" id="CHEBI:30616"/>
    </ligand>
</feature>
<feature type="domain" description="Protein kinase" evidence="12">
    <location>
        <begin position="1"/>
        <end position="208"/>
    </location>
</feature>
<sequence>MILVYEYMPRGTLADHLYKLARKNNACSSLSWNQRLKICIGAGRGLDYLHTGQRIIHRDVKTSNILLDQNFVAKVSDFGLAKFGSGSESQSQPSTNLKGTFGYMDPDYFRTRKLTKKSDTYSFGVVLLEVLCGRPAVEPWVEEDKRSLTMWAQDKISNGEVDQIIDPSLRGEISPDSLKAFVSVAEKCLNDKPKKRPAMVEVVMDLKIALDLQEKAKSFAQTTIVEALLPVVSTIPLLPNEIRNIADAMPLPPTDKTQLEKAKSLSPHEITSVADALPPMYRNMLSVSTRQLTMASSNVPKVSSPLREQINSEMINAGKKDGGKTTVRKLLRFWPWDALRNTAKPSKKKDSVNFSKSAPISRRTSEMTLGATTVSTKSIAGSGEVLPTPNLRIFSFAELKAATRNFRRDSVLGEGGFGRVFKGWLEDESGGKQGDGSVVAIKKLYSASMQGFREYWQSEVNFLGRLSHPNLVKLLGYCWEDQELLLVYEFMQKGSLENHLFRRRSVGQPLPWHIRFKILIGAAHGLAFLHASEGQVIYRGFKASNILLDASYHAKLSDFGLAKLGPSSCEFHLSTHVSTHVIGTYSHAAPEYVATGHLCVKSDVYGFGVVLLEMLTGLRAVDLNRPSGQTNLVDWLKPYLLDRNRLKGVMDSRLERRYPKRCVRRVARLALCCLETEPKNRPSMQEIVEMLERIDSAVKNGRQPRVHFS</sequence>
<dbReference type="PROSITE" id="PS00108">
    <property type="entry name" value="PROTEIN_KINASE_ST"/>
    <property type="match status" value="1"/>
</dbReference>
<dbReference type="CDD" id="cd14066">
    <property type="entry name" value="STKc_IRAK"/>
    <property type="match status" value="1"/>
</dbReference>
<dbReference type="Proteomes" id="UP000231279">
    <property type="component" value="Unassembled WGS sequence"/>
</dbReference>
<evidence type="ECO:0000256" key="2">
    <source>
        <dbReference type="ARBA" id="ARBA00012513"/>
    </source>
</evidence>
<evidence type="ECO:0000256" key="3">
    <source>
        <dbReference type="ARBA" id="ARBA00022475"/>
    </source>
</evidence>
<dbReference type="FunFam" id="1.10.510.10:FF:000095">
    <property type="entry name" value="protein STRUBBELIG-RECEPTOR FAMILY 8"/>
    <property type="match status" value="1"/>
</dbReference>
<dbReference type="Gene3D" id="1.10.510.10">
    <property type="entry name" value="Transferase(Phosphotransferase) domain 1"/>
    <property type="match status" value="2"/>
</dbReference>
<name>A0A2G9HIE9_9LAMI</name>
<evidence type="ECO:0000313" key="13">
    <source>
        <dbReference type="EMBL" id="PIN17213.1"/>
    </source>
</evidence>
<keyword evidence="5 13" id="KW-0808">Transferase</keyword>
<dbReference type="InterPro" id="IPR017441">
    <property type="entry name" value="Protein_kinase_ATP_BS"/>
</dbReference>
<dbReference type="PROSITE" id="PS50011">
    <property type="entry name" value="PROTEIN_KINASE_DOM"/>
    <property type="match status" value="2"/>
</dbReference>
<dbReference type="InterPro" id="IPR050823">
    <property type="entry name" value="Plant_Ser_Thr_Prot_Kinase"/>
</dbReference>
<evidence type="ECO:0000256" key="7">
    <source>
        <dbReference type="ARBA" id="ARBA00022777"/>
    </source>
</evidence>
<keyword evidence="8 11" id="KW-0067">ATP-binding</keyword>
<evidence type="ECO:0000256" key="9">
    <source>
        <dbReference type="ARBA" id="ARBA00047899"/>
    </source>
</evidence>
<dbReference type="SMART" id="SM00220">
    <property type="entry name" value="S_TKc"/>
    <property type="match status" value="1"/>
</dbReference>
<comment type="subcellular location">
    <subcellularLocation>
        <location evidence="1">Cell membrane</location>
    </subcellularLocation>
</comment>
<organism evidence="13 14">
    <name type="scientific">Handroanthus impetiginosus</name>
    <dbReference type="NCBI Taxonomy" id="429701"/>
    <lineage>
        <taxon>Eukaryota</taxon>
        <taxon>Viridiplantae</taxon>
        <taxon>Streptophyta</taxon>
        <taxon>Embryophyta</taxon>
        <taxon>Tracheophyta</taxon>
        <taxon>Spermatophyta</taxon>
        <taxon>Magnoliopsida</taxon>
        <taxon>eudicotyledons</taxon>
        <taxon>Gunneridae</taxon>
        <taxon>Pentapetalae</taxon>
        <taxon>asterids</taxon>
        <taxon>lamiids</taxon>
        <taxon>Lamiales</taxon>
        <taxon>Bignoniaceae</taxon>
        <taxon>Crescentiina</taxon>
        <taxon>Tabebuia alliance</taxon>
        <taxon>Handroanthus</taxon>
    </lineage>
</organism>
<evidence type="ECO:0000256" key="8">
    <source>
        <dbReference type="ARBA" id="ARBA00022840"/>
    </source>
</evidence>
<dbReference type="GO" id="GO:0005524">
    <property type="term" value="F:ATP binding"/>
    <property type="evidence" value="ECO:0007669"/>
    <property type="project" value="UniProtKB-UniRule"/>
</dbReference>
<dbReference type="FunFam" id="1.10.510.10:FF:000051">
    <property type="entry name" value="Receptor-like serine/threonine-protein kinase ALE2"/>
    <property type="match status" value="1"/>
</dbReference>
<dbReference type="EC" id="2.7.11.1" evidence="2"/>
<dbReference type="InterPro" id="IPR000719">
    <property type="entry name" value="Prot_kinase_dom"/>
</dbReference>
<dbReference type="GO" id="GO:0004674">
    <property type="term" value="F:protein serine/threonine kinase activity"/>
    <property type="evidence" value="ECO:0007669"/>
    <property type="project" value="UniProtKB-KW"/>
</dbReference>
<dbReference type="GO" id="GO:0005886">
    <property type="term" value="C:plasma membrane"/>
    <property type="evidence" value="ECO:0007669"/>
    <property type="project" value="UniProtKB-SubCell"/>
</dbReference>